<keyword evidence="4" id="KW-1185">Reference proteome</keyword>
<dbReference type="PANTHER" id="PTHR43830:SF3">
    <property type="entry name" value="PROTEIN PSP1"/>
    <property type="match status" value="1"/>
</dbReference>
<reference evidence="4" key="1">
    <citation type="submission" date="2023-06" db="EMBL/GenBank/DDBJ databases">
        <title>Identification and characterization of horizontal gene transfer across gut microbiota members of farm animals based on homology search.</title>
        <authorList>
            <person name="Zeman M."/>
            <person name="Kubasova T."/>
            <person name="Jahodarova E."/>
            <person name="Nykrynova M."/>
            <person name="Rychlik I."/>
        </authorList>
    </citation>
    <scope>NUCLEOTIDE SEQUENCE [LARGE SCALE GENOMIC DNA]</scope>
    <source>
        <strain evidence="4">154_Feed</strain>
    </source>
</reference>
<protein>
    <submittedName>
        <fullName evidence="3">Regulatory iron-sulfur-containing complex subunit RicT</fullName>
    </submittedName>
</protein>
<dbReference type="RefSeq" id="WP_289545181.1">
    <property type="nucleotide sequence ID" value="NZ_JAUDDZ010000007.1"/>
</dbReference>
<dbReference type="Proteomes" id="UP001529421">
    <property type="component" value="Unassembled WGS sequence"/>
</dbReference>
<feature type="compositionally biased region" description="Gly residues" evidence="1">
    <location>
        <begin position="562"/>
        <end position="571"/>
    </location>
</feature>
<dbReference type="EMBL" id="JAUDDZ010000007">
    <property type="protein sequence ID" value="MDM8275125.1"/>
    <property type="molecule type" value="Genomic_DNA"/>
</dbReference>
<evidence type="ECO:0000259" key="2">
    <source>
        <dbReference type="PROSITE" id="PS51411"/>
    </source>
</evidence>
<dbReference type="NCBIfam" id="NF041131">
    <property type="entry name" value="RicT_YaaT_fam"/>
    <property type="match status" value="1"/>
</dbReference>
<evidence type="ECO:0000313" key="4">
    <source>
        <dbReference type="Proteomes" id="UP001529421"/>
    </source>
</evidence>
<accession>A0ABT7V9E7</accession>
<feature type="compositionally biased region" description="Low complexity" evidence="1">
    <location>
        <begin position="503"/>
        <end position="512"/>
    </location>
</feature>
<evidence type="ECO:0000256" key="1">
    <source>
        <dbReference type="SAM" id="MobiDB-lite"/>
    </source>
</evidence>
<dbReference type="PROSITE" id="PS51411">
    <property type="entry name" value="PSP1_C"/>
    <property type="match status" value="1"/>
</dbReference>
<dbReference type="PANTHER" id="PTHR43830">
    <property type="entry name" value="PROTEIN PSP1"/>
    <property type="match status" value="1"/>
</dbReference>
<dbReference type="InterPro" id="IPR047767">
    <property type="entry name" value="PSP1-like"/>
</dbReference>
<reference evidence="3 4" key="2">
    <citation type="submission" date="2023-06" db="EMBL/GenBank/DDBJ databases">
        <authorList>
            <person name="Zeman M."/>
            <person name="Kubasova T."/>
            <person name="Jahodarova E."/>
            <person name="Nykrynova M."/>
            <person name="Rychlik I."/>
        </authorList>
    </citation>
    <scope>NUCLEOTIDE SEQUENCE [LARGE SCALE GENOMIC DNA]</scope>
    <source>
        <strain evidence="3 4">154_Feed</strain>
    </source>
</reference>
<feature type="compositionally biased region" description="Low complexity" evidence="1">
    <location>
        <begin position="485"/>
        <end position="495"/>
    </location>
</feature>
<name>A0ABT7V9E7_9ACTN</name>
<gene>
    <name evidence="3" type="primary">ricT</name>
    <name evidence="3" type="ORF">QUW28_06385</name>
</gene>
<feature type="compositionally biased region" description="Basic and acidic residues" evidence="1">
    <location>
        <begin position="411"/>
        <end position="420"/>
    </location>
</feature>
<proteinExistence type="predicted"/>
<evidence type="ECO:0000313" key="3">
    <source>
        <dbReference type="EMBL" id="MDM8275125.1"/>
    </source>
</evidence>
<feature type="compositionally biased region" description="Basic residues" evidence="1">
    <location>
        <begin position="537"/>
        <end position="548"/>
    </location>
</feature>
<feature type="domain" description="PSP1 C-terminal" evidence="2">
    <location>
        <begin position="61"/>
        <end position="146"/>
    </location>
</feature>
<feature type="region of interest" description="Disordered" evidence="1">
    <location>
        <begin position="311"/>
        <end position="571"/>
    </location>
</feature>
<organism evidence="3 4">
    <name type="scientific">Enorma phocaeensis</name>
    <dbReference type="NCBI Taxonomy" id="1871019"/>
    <lineage>
        <taxon>Bacteria</taxon>
        <taxon>Bacillati</taxon>
        <taxon>Actinomycetota</taxon>
        <taxon>Coriobacteriia</taxon>
        <taxon>Coriobacteriales</taxon>
        <taxon>Coriobacteriaceae</taxon>
        <taxon>Enorma</taxon>
    </lineage>
</organism>
<feature type="compositionally biased region" description="Low complexity" evidence="1">
    <location>
        <begin position="393"/>
        <end position="403"/>
    </location>
</feature>
<dbReference type="InterPro" id="IPR007557">
    <property type="entry name" value="PSP1_C"/>
</dbReference>
<dbReference type="Pfam" id="PF04468">
    <property type="entry name" value="PSP1"/>
    <property type="match status" value="1"/>
</dbReference>
<comment type="caution">
    <text evidence="3">The sequence shown here is derived from an EMBL/GenBank/DDBJ whole genome shotgun (WGS) entry which is preliminary data.</text>
</comment>
<sequence>MPIVVPVKFAYASRDLWFDPQGLDIIEGDHAICSTERGTEIGLVTRDPFEVTEEELSAPLKPVLRIADDADLDRADGLARKGEEAMGDFRRLVKQNELDMKPVGVEYLFGGEKAVFYFAAEERVDFRQLVKDLSACLHTRVDMRQIGVRDETRLVGGYAHCGQELCCTRFGGQFEPVSIRMAKEQDLPLNSAKISGVCGRLMCCLRYEFEAYKDFKGRAPKKKAVIDTPLGKARIQEYDTPREQLVLRLENGKVFRVSLSDMTCSDAAKKKSAEQGCACRPDCVTRDILEKIESPEITLALMELDREMGVDVGDGLDNADRIVTSGPTPRRRRQREEAAAAFDNLGKSQRSQRKKKGQQAEQDTPAAPGRRRRKRSAGEGAPQGARGAEQREAAPQQPSSQQPSRRRRRHLSSEERDDAFRAAAARETSQGAPAEETPGRSRRRKHVSASQKPSQKPDVPSVAEQVAGGDVKVTRRRPGDGGGARRASGEGADASQGKRQRRGGAPADAAADSGRRRTPAPEGAGHATEDAGDAAAQKRRRRRRSRKPRRDDDGQAPRDGGSSAGGPRGDA</sequence>